<evidence type="ECO:0000259" key="2">
    <source>
        <dbReference type="Pfam" id="PF25484"/>
    </source>
</evidence>
<keyword evidence="1" id="KW-0732">Signal</keyword>
<feature type="chain" id="PRO_5043418020" description="DUF7907 domain-containing protein" evidence="1">
    <location>
        <begin position="21"/>
        <end position="224"/>
    </location>
</feature>
<organism evidence="3 4">
    <name type="scientific">Oleoguttula mirabilis</name>
    <dbReference type="NCBI Taxonomy" id="1507867"/>
    <lineage>
        <taxon>Eukaryota</taxon>
        <taxon>Fungi</taxon>
        <taxon>Dikarya</taxon>
        <taxon>Ascomycota</taxon>
        <taxon>Pezizomycotina</taxon>
        <taxon>Dothideomycetes</taxon>
        <taxon>Dothideomycetidae</taxon>
        <taxon>Mycosphaerellales</taxon>
        <taxon>Teratosphaeriaceae</taxon>
        <taxon>Oleoguttula</taxon>
    </lineage>
</organism>
<protein>
    <recommendedName>
        <fullName evidence="2">DUF7907 domain-containing protein</fullName>
    </recommendedName>
</protein>
<dbReference type="Proteomes" id="UP001324427">
    <property type="component" value="Unassembled WGS sequence"/>
</dbReference>
<feature type="domain" description="DUF7907" evidence="2">
    <location>
        <begin position="26"/>
        <end position="223"/>
    </location>
</feature>
<dbReference type="InterPro" id="IPR057229">
    <property type="entry name" value="DUF7907"/>
</dbReference>
<feature type="signal peptide" evidence="1">
    <location>
        <begin position="1"/>
        <end position="20"/>
    </location>
</feature>
<sequence>MKRTIFGLVSLLALAITTLAQYTNQSQPFYLVLVSHDENYNGTVLGACHEGAGIEGLCTGGLLNATSGYSTFQFNTSSDEFVQNANLGEWGYLTYELRGGNFNGELASSLNLQPEMPPSSPYVVSEPMGISYNLASNVALPLFTPSEETATPVAFDADNRMNIQSYLDDTATPPADQNVTAYYRWYVCESNYSGYTYETLNWVMGKYPPENPSCCKVDVVRQFV</sequence>
<dbReference type="EMBL" id="JAVFHQ010000013">
    <property type="protein sequence ID" value="KAK4546948.1"/>
    <property type="molecule type" value="Genomic_DNA"/>
</dbReference>
<comment type="caution">
    <text evidence="3">The sequence shown here is derived from an EMBL/GenBank/DDBJ whole genome shotgun (WGS) entry which is preliminary data.</text>
</comment>
<gene>
    <name evidence="3" type="ORF">LTR36_001680</name>
</gene>
<evidence type="ECO:0000256" key="1">
    <source>
        <dbReference type="SAM" id="SignalP"/>
    </source>
</evidence>
<name>A0AAV9JNM1_9PEZI</name>
<reference evidence="3 4" key="1">
    <citation type="submission" date="2021-11" db="EMBL/GenBank/DDBJ databases">
        <title>Black yeast isolated from Biological Soil Crust.</title>
        <authorList>
            <person name="Kurbessoian T."/>
        </authorList>
    </citation>
    <scope>NUCLEOTIDE SEQUENCE [LARGE SCALE GENOMIC DNA]</scope>
    <source>
        <strain evidence="3 4">CCFEE 5522</strain>
    </source>
</reference>
<proteinExistence type="predicted"/>
<dbReference type="AlphaFoldDB" id="A0AAV9JNM1"/>
<evidence type="ECO:0000313" key="3">
    <source>
        <dbReference type="EMBL" id="KAK4546948.1"/>
    </source>
</evidence>
<dbReference type="Pfam" id="PF25484">
    <property type="entry name" value="DUF7907"/>
    <property type="match status" value="1"/>
</dbReference>
<evidence type="ECO:0000313" key="4">
    <source>
        <dbReference type="Proteomes" id="UP001324427"/>
    </source>
</evidence>
<keyword evidence="4" id="KW-1185">Reference proteome</keyword>
<accession>A0AAV9JNM1</accession>